<dbReference type="SUPFAM" id="SSF88659">
    <property type="entry name" value="Sigma3 and sigma4 domains of RNA polymerase sigma factors"/>
    <property type="match status" value="1"/>
</dbReference>
<keyword evidence="2" id="KW-0731">Sigma factor</keyword>
<organism evidence="7 8">
    <name type="scientific">Carboxydothermus ferrireducens DSM 11255</name>
    <dbReference type="NCBI Taxonomy" id="1119529"/>
    <lineage>
        <taxon>Bacteria</taxon>
        <taxon>Bacillati</taxon>
        <taxon>Bacillota</taxon>
        <taxon>Clostridia</taxon>
        <taxon>Thermoanaerobacterales</taxon>
        <taxon>Thermoanaerobacteraceae</taxon>
        <taxon>Carboxydothermus</taxon>
    </lineage>
</organism>
<feature type="domain" description="RNA polymerase sigma-70 region 2" evidence="5">
    <location>
        <begin position="23"/>
        <end position="89"/>
    </location>
</feature>
<evidence type="ECO:0000259" key="5">
    <source>
        <dbReference type="Pfam" id="PF04542"/>
    </source>
</evidence>
<evidence type="ECO:0000256" key="2">
    <source>
        <dbReference type="ARBA" id="ARBA00023082"/>
    </source>
</evidence>
<comment type="caution">
    <text evidence="7">The sequence shown here is derived from an EMBL/GenBank/DDBJ whole genome shotgun (WGS) entry which is preliminary data.</text>
</comment>
<dbReference type="Proteomes" id="UP000604066">
    <property type="component" value="Unassembled WGS sequence"/>
</dbReference>
<dbReference type="Gene3D" id="1.10.1740.10">
    <property type="match status" value="1"/>
</dbReference>
<sequence>MDRFLERWQKARKSREGMEELLNYLRPLIKKAAHRYRNPYLTEEDLMQEGMIAVIESVYRFDPERGVYFLKYVREMVYGRIYSLLRAERGRRGKEVPLEEYHVEVQHFADEHLTINFPPGVLTPRQESLIVLRYERGLSLSEVAKILKITPAGAYDLEKRALKKLKKYYHSLKNK</sequence>
<evidence type="ECO:0000256" key="4">
    <source>
        <dbReference type="ARBA" id="ARBA00023163"/>
    </source>
</evidence>
<keyword evidence="4" id="KW-0804">Transcription</keyword>
<dbReference type="RefSeq" id="WP_028052886.1">
    <property type="nucleotide sequence ID" value="NZ_ATYG01000042.1"/>
</dbReference>
<keyword evidence="3" id="KW-0238">DNA-binding</keyword>
<name>A0ABX2R8D4_9THEO</name>
<dbReference type="InterPro" id="IPR014284">
    <property type="entry name" value="RNA_pol_sigma-70_dom"/>
</dbReference>
<evidence type="ECO:0000313" key="8">
    <source>
        <dbReference type="Proteomes" id="UP000604066"/>
    </source>
</evidence>
<accession>A0ABX2R8D4</accession>
<dbReference type="PANTHER" id="PTHR30385">
    <property type="entry name" value="SIGMA FACTOR F FLAGELLAR"/>
    <property type="match status" value="1"/>
</dbReference>
<dbReference type="Gene3D" id="1.10.10.10">
    <property type="entry name" value="Winged helix-like DNA-binding domain superfamily/Winged helix DNA-binding domain"/>
    <property type="match status" value="1"/>
</dbReference>
<dbReference type="SUPFAM" id="SSF88946">
    <property type="entry name" value="Sigma2 domain of RNA polymerase sigma factors"/>
    <property type="match status" value="1"/>
</dbReference>
<evidence type="ECO:0000256" key="1">
    <source>
        <dbReference type="ARBA" id="ARBA00023015"/>
    </source>
</evidence>
<feature type="domain" description="RNA polymerase sigma-70 region 4" evidence="6">
    <location>
        <begin position="121"/>
        <end position="167"/>
    </location>
</feature>
<evidence type="ECO:0000256" key="3">
    <source>
        <dbReference type="ARBA" id="ARBA00023125"/>
    </source>
</evidence>
<dbReference type="EMBL" id="JACCBS010000002">
    <property type="protein sequence ID" value="NYE57439.1"/>
    <property type="molecule type" value="Genomic_DNA"/>
</dbReference>
<dbReference type="InterPro" id="IPR013325">
    <property type="entry name" value="RNA_pol_sigma_r2"/>
</dbReference>
<evidence type="ECO:0000259" key="6">
    <source>
        <dbReference type="Pfam" id="PF04545"/>
    </source>
</evidence>
<dbReference type="InterPro" id="IPR007627">
    <property type="entry name" value="RNA_pol_sigma70_r2"/>
</dbReference>
<proteinExistence type="predicted"/>
<reference evidence="7 8" key="1">
    <citation type="submission" date="2020-07" db="EMBL/GenBank/DDBJ databases">
        <title>Genomic Encyclopedia of Type Strains, Phase III (KMG-III): the genomes of soil and plant-associated and newly described type strains.</title>
        <authorList>
            <person name="Whitman W."/>
        </authorList>
    </citation>
    <scope>NUCLEOTIDE SEQUENCE [LARGE SCALE GENOMIC DNA]</scope>
    <source>
        <strain evidence="7 8">DSM 11255</strain>
    </source>
</reference>
<keyword evidence="1" id="KW-0805">Transcription regulation</keyword>
<protein>
    <submittedName>
        <fullName evidence="7">RNA polymerase sporulation-specific sigma factor</fullName>
    </submittedName>
</protein>
<keyword evidence="8" id="KW-1185">Reference proteome</keyword>
<dbReference type="Pfam" id="PF04545">
    <property type="entry name" value="Sigma70_r4"/>
    <property type="match status" value="1"/>
</dbReference>
<evidence type="ECO:0000313" key="7">
    <source>
        <dbReference type="EMBL" id="NYE57439.1"/>
    </source>
</evidence>
<dbReference type="InterPro" id="IPR036388">
    <property type="entry name" value="WH-like_DNA-bd_sf"/>
</dbReference>
<dbReference type="InterPro" id="IPR013324">
    <property type="entry name" value="RNA_pol_sigma_r3/r4-like"/>
</dbReference>
<gene>
    <name evidence="7" type="ORF">HDG70_001154</name>
</gene>
<dbReference type="Pfam" id="PF04542">
    <property type="entry name" value="Sigma70_r2"/>
    <property type="match status" value="1"/>
</dbReference>
<dbReference type="NCBIfam" id="TIGR02937">
    <property type="entry name" value="sigma70-ECF"/>
    <property type="match status" value="1"/>
</dbReference>
<dbReference type="InterPro" id="IPR007630">
    <property type="entry name" value="RNA_pol_sigma70_r4"/>
</dbReference>